<dbReference type="GO" id="GO:0030687">
    <property type="term" value="C:preribosome, large subunit precursor"/>
    <property type="evidence" value="ECO:0007669"/>
    <property type="project" value="TreeGrafter"/>
</dbReference>
<comment type="subunit">
    <text evidence="3">Component of the pre-66S ribosomal particle.</text>
</comment>
<proteinExistence type="inferred from homology"/>
<comment type="similarity">
    <text evidence="2">Belongs to the NSA1 family.</text>
</comment>
<comment type="function">
    <text evidence="1">Involved in the biogenesis of the 60S ribosomal subunit.</text>
</comment>
<feature type="compositionally biased region" description="Acidic residues" evidence="5">
    <location>
        <begin position="394"/>
        <end position="403"/>
    </location>
</feature>
<reference evidence="6" key="1">
    <citation type="submission" date="2021-10" db="EMBL/GenBank/DDBJ databases">
        <title>De novo Genome Assembly of Clathrus columnatus (Basidiomycota, Fungi) Using Illumina and Nanopore Sequence Data.</title>
        <authorList>
            <person name="Ogiso-Tanaka E."/>
            <person name="Itagaki H."/>
            <person name="Hosoya T."/>
            <person name="Hosaka K."/>
        </authorList>
    </citation>
    <scope>NUCLEOTIDE SEQUENCE</scope>
    <source>
        <strain evidence="6">MO-923</strain>
    </source>
</reference>
<evidence type="ECO:0000313" key="6">
    <source>
        <dbReference type="EMBL" id="GJJ12158.1"/>
    </source>
</evidence>
<protein>
    <recommendedName>
        <fullName evidence="4">Ribosome biogenesis protein NSA1</fullName>
    </recommendedName>
</protein>
<feature type="region of interest" description="Disordered" evidence="5">
    <location>
        <begin position="392"/>
        <end position="412"/>
    </location>
</feature>
<dbReference type="GO" id="GO:0042273">
    <property type="term" value="P:ribosomal large subunit biogenesis"/>
    <property type="evidence" value="ECO:0007669"/>
    <property type="project" value="InterPro"/>
</dbReference>
<dbReference type="PANTHER" id="PTHR16038:SF4">
    <property type="entry name" value="WD REPEAT-CONTAINING PROTEIN 74"/>
    <property type="match status" value="1"/>
</dbReference>
<name>A0AAV5AGA3_9AGAM</name>
<dbReference type="SUPFAM" id="SSF50978">
    <property type="entry name" value="WD40 repeat-like"/>
    <property type="match status" value="1"/>
</dbReference>
<evidence type="ECO:0000256" key="1">
    <source>
        <dbReference type="ARBA" id="ARBA00002889"/>
    </source>
</evidence>
<evidence type="ECO:0000256" key="5">
    <source>
        <dbReference type="SAM" id="MobiDB-lite"/>
    </source>
</evidence>
<dbReference type="EMBL" id="BPWL01000007">
    <property type="protein sequence ID" value="GJJ12158.1"/>
    <property type="molecule type" value="Genomic_DNA"/>
</dbReference>
<dbReference type="PANTHER" id="PTHR16038">
    <property type="entry name" value="NOP SEVEN ASSOCIATED PROTEIN 1"/>
    <property type="match status" value="1"/>
</dbReference>
<keyword evidence="7" id="KW-1185">Reference proteome</keyword>
<accession>A0AAV5AGA3</accession>
<dbReference type="Proteomes" id="UP001050691">
    <property type="component" value="Unassembled WGS sequence"/>
</dbReference>
<evidence type="ECO:0000256" key="3">
    <source>
        <dbReference type="ARBA" id="ARBA00011187"/>
    </source>
</evidence>
<evidence type="ECO:0000313" key="7">
    <source>
        <dbReference type="Proteomes" id="UP001050691"/>
    </source>
</evidence>
<dbReference type="GO" id="GO:0005730">
    <property type="term" value="C:nucleolus"/>
    <property type="evidence" value="ECO:0007669"/>
    <property type="project" value="InterPro"/>
</dbReference>
<gene>
    <name evidence="6" type="ORF">Clacol_006399</name>
</gene>
<evidence type="ECO:0000256" key="4">
    <source>
        <dbReference type="ARBA" id="ARBA00014234"/>
    </source>
</evidence>
<dbReference type="InterPro" id="IPR037379">
    <property type="entry name" value="WDR74/Nsa1"/>
</dbReference>
<comment type="caution">
    <text evidence="6">The sequence shown here is derived from an EMBL/GenBank/DDBJ whole genome shotgun (WGS) entry which is preliminary data.</text>
</comment>
<organism evidence="6 7">
    <name type="scientific">Clathrus columnatus</name>
    <dbReference type="NCBI Taxonomy" id="1419009"/>
    <lineage>
        <taxon>Eukaryota</taxon>
        <taxon>Fungi</taxon>
        <taxon>Dikarya</taxon>
        <taxon>Basidiomycota</taxon>
        <taxon>Agaricomycotina</taxon>
        <taxon>Agaricomycetes</taxon>
        <taxon>Phallomycetidae</taxon>
        <taxon>Phallales</taxon>
        <taxon>Clathraceae</taxon>
        <taxon>Clathrus</taxon>
    </lineage>
</organism>
<dbReference type="AlphaFoldDB" id="A0AAV5AGA3"/>
<sequence length="412" mass="46442">MRFFLGDDNGQLKVAKCIYSNEEWKVDLSVIDNCIKSGREKAIQRLAVYQHDKISLAHMDGSLSLLHVSDTDEPPALLKDWKESRFKPEEKFVGLAFTNQGDIISCTNNGHLSLMQQTGVDMDNVMLKNTLIPKRLCDWKLSFDSKNFIFGGEEVEVSLWDTERAFDPSRNVRKHETLSQLPKKRKSKTLDLLEGEIWRAKNVSNDFLNLRQPVHNTALTFVPLSNNPTSSSFHILSGTRLGSVRRYDTRVARKPIADWKDVSRSGIMAIEKGNIEYEAFVSDCGSNLTALDLRTGRILHTYAGLAGTISSIASTSSPKPSLIASTSLDRYFRVHGTDRESDKKPEVLSKTWTKTIPTCVAWDGRLSPVVTVDEDEENADTIWNGIQVVGENSDLSDNEEEEESFVKKRRKL</sequence>
<dbReference type="InterPro" id="IPR036322">
    <property type="entry name" value="WD40_repeat_dom_sf"/>
</dbReference>
<dbReference type="Gene3D" id="2.130.10.10">
    <property type="entry name" value="YVTN repeat-like/Quinoprotein amine dehydrogenase"/>
    <property type="match status" value="1"/>
</dbReference>
<evidence type="ECO:0000256" key="2">
    <source>
        <dbReference type="ARBA" id="ARBA00007861"/>
    </source>
</evidence>
<dbReference type="InterPro" id="IPR015943">
    <property type="entry name" value="WD40/YVTN_repeat-like_dom_sf"/>
</dbReference>